<reference evidence="1 2" key="1">
    <citation type="journal article" date="2004" name="Genome Res.">
        <title>The complete genome and proteome of Mycoplasma mobile.</title>
        <authorList>
            <person name="Jaffe J.D."/>
            <person name="Stange-Thomann N."/>
            <person name="Smith C."/>
            <person name="DeCaprio D."/>
            <person name="Fisher S."/>
            <person name="Butler J."/>
            <person name="Calvo S."/>
            <person name="Elkins T."/>
            <person name="FitzGerald M.G."/>
            <person name="Hafez N."/>
            <person name="Kodira C.D."/>
            <person name="Major J."/>
            <person name="Wang S."/>
            <person name="Wilkinson J."/>
            <person name="Nicol R."/>
            <person name="Nusbaum C."/>
            <person name="Birren B."/>
            <person name="Berg H.C."/>
            <person name="Church G.M."/>
        </authorList>
    </citation>
    <scope>NUCLEOTIDE SEQUENCE [LARGE SCALE GENOMIC DNA]</scope>
    <source>
        <strain evidence="2">ATCC 43663 / 163K / NCTC 11711</strain>
    </source>
</reference>
<evidence type="ECO:0000313" key="2">
    <source>
        <dbReference type="Proteomes" id="UP000009072"/>
    </source>
</evidence>
<evidence type="ECO:0000313" key="1">
    <source>
        <dbReference type="EMBL" id="AAT27852.1"/>
    </source>
</evidence>
<keyword evidence="2" id="KW-1185">Reference proteome</keyword>
<sequence>MTKNIFANKIANQKAYFKRDIKTVHTFLGRVNYIQRASKFNDEKRVFRPLQIELSGTNEIVDIYLEATTYISKKALDEIRQNSYIFLEAKWLPESNFLNNPLFEIQNIVIEN</sequence>
<dbReference type="AlphaFoldDB" id="Q6KHS6"/>
<protein>
    <submittedName>
        <fullName evidence="1">Uncharacterized protein</fullName>
    </submittedName>
</protein>
<dbReference type="STRING" id="267748.MMOB3660"/>
<organism evidence="1 2">
    <name type="scientific">Mycoplasma mobile (strain ATCC 43663 / 163K / NCTC 11711)</name>
    <name type="common">Mesomycoplasma mobile</name>
    <dbReference type="NCBI Taxonomy" id="267748"/>
    <lineage>
        <taxon>Bacteria</taxon>
        <taxon>Bacillati</taxon>
        <taxon>Mycoplasmatota</taxon>
        <taxon>Mycoplasmoidales</taxon>
        <taxon>Metamycoplasmataceae</taxon>
        <taxon>Mesomycoplasma</taxon>
    </lineage>
</organism>
<name>Q6KHS6_MYCM1</name>
<dbReference type="KEGG" id="mmo:MMOB3660"/>
<dbReference type="PDB" id="9IO5">
    <property type="method" value="EM"/>
    <property type="resolution" value="3.20 A"/>
    <property type="chains" value="X=1-112"/>
</dbReference>
<proteinExistence type="evidence at protein level"/>
<dbReference type="HOGENOM" id="CLU_2143110_0_0_14"/>
<accession>Q6KHS6</accession>
<dbReference type="EMBL" id="AE017308">
    <property type="protein sequence ID" value="AAT27852.1"/>
    <property type="molecule type" value="Genomic_DNA"/>
</dbReference>
<dbReference type="Proteomes" id="UP000009072">
    <property type="component" value="Chromosome"/>
</dbReference>
<keyword evidence="3" id="KW-0002">3D-structure</keyword>
<evidence type="ECO:0007829" key="3">
    <source>
        <dbReference type="PDB" id="9IO5"/>
    </source>
</evidence>
<reference evidence="3" key="2">
    <citation type="journal article" date="2025" name="Sci. Adv.">
        <title>Dimeric assembly of F&lt;sub&gt;1&lt;/sub&gt;-like ATPase for the gliding motility of &lt;i&gt;Mycoplasma&lt;/i&gt;.</title>
        <authorList>
            <person name="Toyonaga T."/>
            <person name="Kato T."/>
            <person name="Kawamoto A."/>
            <person name="Miyata T."/>
            <person name="Kawakami K."/>
            <person name="Fujita J."/>
            <person name="Hamaguchi T."/>
            <person name="Namba K."/>
            <person name="Miyata M."/>
        </authorList>
    </citation>
    <scope>STRUCTURE BY ELECTRON MICROSCOPY (3.20 ANGSTROMS)</scope>
</reference>
<dbReference type="EMDB" id="EMD-60718"/>
<dbReference type="RefSeq" id="WP_011264886.1">
    <property type="nucleotide sequence ID" value="NC_006908.1"/>
</dbReference>
<gene>
    <name evidence="1" type="ordered locus">MMOB3660</name>
</gene>
<dbReference type="SMR" id="Q6KHS6"/>